<evidence type="ECO:0000256" key="6">
    <source>
        <dbReference type="SAM" id="MobiDB-lite"/>
    </source>
</evidence>
<proteinExistence type="predicted"/>
<dbReference type="AlphaFoldDB" id="A0AA91PCE9"/>
<dbReference type="InterPro" id="IPR009057">
    <property type="entry name" value="Homeodomain-like_sf"/>
</dbReference>
<protein>
    <submittedName>
        <fullName evidence="8">TetR family transcriptional regulator</fullName>
    </submittedName>
</protein>
<dbReference type="PROSITE" id="PS50977">
    <property type="entry name" value="HTH_TETR_2"/>
    <property type="match status" value="1"/>
</dbReference>
<keyword evidence="4" id="KW-0804">Transcription</keyword>
<gene>
    <name evidence="8" type="ORF">B8W67_15685</name>
</gene>
<name>A0AA91PCE9_9MYCO</name>
<sequence length="222" mass="23054">MRDDGTVSASNTVKAGPGRPAGTDSTDTRQRVIAAACRCFAQSGYGPATTSQIAELAGVTAGSVHYHFGSKSKLFAAVCDHVYGEIIERATRAVSGAMSVRGVLQAVLGESMHINHELPDFAGFVAAAPVDARRHPELADAFGAQGVRMIASLTDAVQRGQAGGLIPDDEDPAQIAWMISAIVDGFARAAAVADPVQMDVLNRLFETLLLQPAAPGGDRPAD</sequence>
<dbReference type="InterPro" id="IPR039538">
    <property type="entry name" value="BetI_C"/>
</dbReference>
<dbReference type="EMBL" id="NCXO01000040">
    <property type="protein sequence ID" value="OSC31868.1"/>
    <property type="molecule type" value="Genomic_DNA"/>
</dbReference>
<dbReference type="SUPFAM" id="SSF46689">
    <property type="entry name" value="Homeodomain-like"/>
    <property type="match status" value="1"/>
</dbReference>
<evidence type="ECO:0000259" key="7">
    <source>
        <dbReference type="PROSITE" id="PS50977"/>
    </source>
</evidence>
<evidence type="ECO:0000313" key="9">
    <source>
        <dbReference type="Proteomes" id="UP000193577"/>
    </source>
</evidence>
<accession>A0AA91PCE9</accession>
<dbReference type="InterPro" id="IPR050109">
    <property type="entry name" value="HTH-type_TetR-like_transc_reg"/>
</dbReference>
<dbReference type="InterPro" id="IPR023772">
    <property type="entry name" value="DNA-bd_HTH_TetR-type_CS"/>
</dbReference>
<feature type="DNA-binding region" description="H-T-H motif" evidence="5">
    <location>
        <begin position="49"/>
        <end position="68"/>
    </location>
</feature>
<dbReference type="Pfam" id="PF13977">
    <property type="entry name" value="TetR_C_6"/>
    <property type="match status" value="1"/>
</dbReference>
<dbReference type="InterPro" id="IPR036271">
    <property type="entry name" value="Tet_transcr_reg_TetR-rel_C_sf"/>
</dbReference>
<feature type="domain" description="HTH tetR-type" evidence="7">
    <location>
        <begin position="26"/>
        <end position="86"/>
    </location>
</feature>
<dbReference type="InterPro" id="IPR001647">
    <property type="entry name" value="HTH_TetR"/>
</dbReference>
<dbReference type="GO" id="GO:0000976">
    <property type="term" value="F:transcription cis-regulatory region binding"/>
    <property type="evidence" value="ECO:0007669"/>
    <property type="project" value="TreeGrafter"/>
</dbReference>
<keyword evidence="1" id="KW-0678">Repressor</keyword>
<dbReference type="Gene3D" id="1.10.357.10">
    <property type="entry name" value="Tetracycline Repressor, domain 2"/>
    <property type="match status" value="1"/>
</dbReference>
<keyword evidence="3 5" id="KW-0238">DNA-binding</keyword>
<dbReference type="Proteomes" id="UP000193577">
    <property type="component" value="Unassembled WGS sequence"/>
</dbReference>
<dbReference type="PRINTS" id="PR00455">
    <property type="entry name" value="HTHTETR"/>
</dbReference>
<keyword evidence="2" id="KW-0805">Transcription regulation</keyword>
<evidence type="ECO:0000256" key="1">
    <source>
        <dbReference type="ARBA" id="ARBA00022491"/>
    </source>
</evidence>
<comment type="caution">
    <text evidence="8">The sequence shown here is derived from an EMBL/GenBank/DDBJ whole genome shotgun (WGS) entry which is preliminary data.</text>
</comment>
<dbReference type="PANTHER" id="PTHR30055">
    <property type="entry name" value="HTH-TYPE TRANSCRIPTIONAL REGULATOR RUTR"/>
    <property type="match status" value="1"/>
</dbReference>
<dbReference type="Pfam" id="PF00440">
    <property type="entry name" value="TetR_N"/>
    <property type="match status" value="1"/>
</dbReference>
<keyword evidence="9" id="KW-1185">Reference proteome</keyword>
<dbReference type="PROSITE" id="PS01081">
    <property type="entry name" value="HTH_TETR_1"/>
    <property type="match status" value="1"/>
</dbReference>
<evidence type="ECO:0000256" key="3">
    <source>
        <dbReference type="ARBA" id="ARBA00023125"/>
    </source>
</evidence>
<evidence type="ECO:0000313" key="8">
    <source>
        <dbReference type="EMBL" id="OSC31868.1"/>
    </source>
</evidence>
<dbReference type="SUPFAM" id="SSF48498">
    <property type="entry name" value="Tetracyclin repressor-like, C-terminal domain"/>
    <property type="match status" value="1"/>
</dbReference>
<evidence type="ECO:0000256" key="5">
    <source>
        <dbReference type="PROSITE-ProRule" id="PRU00335"/>
    </source>
</evidence>
<dbReference type="GO" id="GO:0003700">
    <property type="term" value="F:DNA-binding transcription factor activity"/>
    <property type="evidence" value="ECO:0007669"/>
    <property type="project" value="TreeGrafter"/>
</dbReference>
<feature type="region of interest" description="Disordered" evidence="6">
    <location>
        <begin position="1"/>
        <end position="27"/>
    </location>
</feature>
<evidence type="ECO:0000256" key="4">
    <source>
        <dbReference type="ARBA" id="ARBA00023163"/>
    </source>
</evidence>
<organism evidence="8 9">
    <name type="scientific">Mycolicibacillus koreensis</name>
    <dbReference type="NCBI Taxonomy" id="1069220"/>
    <lineage>
        <taxon>Bacteria</taxon>
        <taxon>Bacillati</taxon>
        <taxon>Actinomycetota</taxon>
        <taxon>Actinomycetes</taxon>
        <taxon>Mycobacteriales</taxon>
        <taxon>Mycobacteriaceae</taxon>
        <taxon>Mycolicibacillus</taxon>
    </lineage>
</organism>
<evidence type="ECO:0000256" key="2">
    <source>
        <dbReference type="ARBA" id="ARBA00023015"/>
    </source>
</evidence>
<reference evidence="8 9" key="1">
    <citation type="submission" date="2017-04" db="EMBL/GenBank/DDBJ databases">
        <title>The new phylogeny of genus Mycobacterium.</title>
        <authorList>
            <person name="Tortoli E."/>
            <person name="Trovato A."/>
            <person name="Cirillo D.M."/>
        </authorList>
    </citation>
    <scope>NUCLEOTIDE SEQUENCE [LARGE SCALE GENOMIC DNA]</scope>
    <source>
        <strain evidence="8 9">KCTC 19819</strain>
    </source>
</reference>
<dbReference type="PANTHER" id="PTHR30055:SF219">
    <property type="entry name" value="TRANSCRIPTIONAL REGULATORY PROTEIN"/>
    <property type="match status" value="1"/>
</dbReference>